<dbReference type="Pfam" id="PF00472">
    <property type="entry name" value="RF-1"/>
    <property type="match status" value="1"/>
</dbReference>
<reference evidence="5" key="1">
    <citation type="submission" date="2021-01" db="EMBL/GenBank/DDBJ databases">
        <title>Modified the classification status of verrucomicrobia.</title>
        <authorList>
            <person name="Feng X."/>
        </authorList>
    </citation>
    <scope>NUCLEOTIDE SEQUENCE</scope>
    <source>
        <strain evidence="5">JCM 18052</strain>
    </source>
</reference>
<evidence type="ECO:0000313" key="6">
    <source>
        <dbReference type="Proteomes" id="UP000600139"/>
    </source>
</evidence>
<accession>A0A934QYR7</accession>
<protein>
    <submittedName>
        <fullName evidence="5">Peptide chain release factor-like protein</fullName>
    </submittedName>
</protein>
<comment type="similarity">
    <text evidence="1">Belongs to the prokaryotic/mitochondrial release factor family.</text>
</comment>
<dbReference type="Gene3D" id="3.30.160.20">
    <property type="match status" value="1"/>
</dbReference>
<dbReference type="PANTHER" id="PTHR46203">
    <property type="entry name" value="PROBABLE PEPTIDE CHAIN RELEASE FACTOR C12ORF65"/>
    <property type="match status" value="1"/>
</dbReference>
<dbReference type="SUPFAM" id="SSF75620">
    <property type="entry name" value="Release factor"/>
    <property type="match status" value="1"/>
</dbReference>
<dbReference type="PANTHER" id="PTHR46203:SF1">
    <property type="entry name" value="MITOCHONDRIAL TRANSLATION RELEASE FACTOR IN RESCUE"/>
    <property type="match status" value="1"/>
</dbReference>
<dbReference type="InterPro" id="IPR052405">
    <property type="entry name" value="Mito_Transl_Release_Factor"/>
</dbReference>
<organism evidence="5 6">
    <name type="scientific">Luteolibacter yonseiensis</name>
    <dbReference type="NCBI Taxonomy" id="1144680"/>
    <lineage>
        <taxon>Bacteria</taxon>
        <taxon>Pseudomonadati</taxon>
        <taxon>Verrucomicrobiota</taxon>
        <taxon>Verrucomicrobiia</taxon>
        <taxon>Verrucomicrobiales</taxon>
        <taxon>Verrucomicrobiaceae</taxon>
        <taxon>Luteolibacter</taxon>
    </lineage>
</organism>
<dbReference type="Proteomes" id="UP000600139">
    <property type="component" value="Unassembled WGS sequence"/>
</dbReference>
<name>A0A934QYR7_9BACT</name>
<comment type="caution">
    <text evidence="5">The sequence shown here is derived from an EMBL/GenBank/DDBJ whole genome shotgun (WGS) entry which is preliminary data.</text>
</comment>
<feature type="compositionally biased region" description="Basic residues" evidence="3">
    <location>
        <begin position="113"/>
        <end position="125"/>
    </location>
</feature>
<dbReference type="InterPro" id="IPR000352">
    <property type="entry name" value="Pep_chain_release_fac_I"/>
</dbReference>
<evidence type="ECO:0000259" key="4">
    <source>
        <dbReference type="Pfam" id="PF00472"/>
    </source>
</evidence>
<keyword evidence="2" id="KW-0809">Transit peptide</keyword>
<evidence type="ECO:0000313" key="5">
    <source>
        <dbReference type="EMBL" id="MBK1815178.1"/>
    </source>
</evidence>
<dbReference type="EMBL" id="JAENIK010000005">
    <property type="protein sequence ID" value="MBK1815178.1"/>
    <property type="molecule type" value="Genomic_DNA"/>
</dbReference>
<dbReference type="InterPro" id="IPR045853">
    <property type="entry name" value="Pep_chain_release_fac_I_sf"/>
</dbReference>
<feature type="domain" description="Prokaryotic-type class I peptide chain release factors" evidence="4">
    <location>
        <begin position="31"/>
        <end position="134"/>
    </location>
</feature>
<keyword evidence="6" id="KW-1185">Reference proteome</keyword>
<feature type="compositionally biased region" description="Basic and acidic residues" evidence="3">
    <location>
        <begin position="126"/>
        <end position="146"/>
    </location>
</feature>
<feature type="region of interest" description="Disordered" evidence="3">
    <location>
        <begin position="104"/>
        <end position="146"/>
    </location>
</feature>
<evidence type="ECO:0000256" key="3">
    <source>
        <dbReference type="SAM" id="MobiDB-lite"/>
    </source>
</evidence>
<dbReference type="AlphaFoldDB" id="A0A934QYR7"/>
<sequence length="146" mass="16318">MPAAPAFSDPVQNPVTSDKIAALEQRLAALGITEADLLEKFVRGSGAGGQKINKTSNCVFLKHLPTGVCIKCQIDRSREMNRFLARRELCDQLDAIREGRAVAKTQAIEKMRRTNRPRSRNSKKRSVADKRKVSEKKSMRRRPGAD</sequence>
<evidence type="ECO:0000256" key="2">
    <source>
        <dbReference type="ARBA" id="ARBA00022946"/>
    </source>
</evidence>
<evidence type="ECO:0000256" key="1">
    <source>
        <dbReference type="ARBA" id="ARBA00010835"/>
    </source>
</evidence>
<gene>
    <name evidence="5" type="ORF">JIN84_06115</name>
</gene>
<dbReference type="GO" id="GO:0003747">
    <property type="term" value="F:translation release factor activity"/>
    <property type="evidence" value="ECO:0007669"/>
    <property type="project" value="InterPro"/>
</dbReference>
<proteinExistence type="inferred from homology"/>